<gene>
    <name evidence="2" type="ORF">IW245_002552</name>
</gene>
<dbReference type="Pfam" id="PF13683">
    <property type="entry name" value="rve_3"/>
    <property type="match status" value="1"/>
</dbReference>
<dbReference type="InterPro" id="IPR001584">
    <property type="entry name" value="Integrase_cat-core"/>
</dbReference>
<dbReference type="AlphaFoldDB" id="A0A8J7GHH7"/>
<feature type="domain" description="Integrase catalytic" evidence="1">
    <location>
        <begin position="1"/>
        <end position="95"/>
    </location>
</feature>
<dbReference type="GO" id="GO:0015074">
    <property type="term" value="P:DNA integration"/>
    <property type="evidence" value="ECO:0007669"/>
    <property type="project" value="InterPro"/>
</dbReference>
<evidence type="ECO:0000313" key="2">
    <source>
        <dbReference type="EMBL" id="MBG6136358.1"/>
    </source>
</evidence>
<dbReference type="PANTHER" id="PTHR46889">
    <property type="entry name" value="TRANSPOSASE INSF FOR INSERTION SEQUENCE IS3B-RELATED"/>
    <property type="match status" value="1"/>
</dbReference>
<sequence>MLTDNGACYRSHLWKDTLPAAGITHKRTRPYRPQTNGKVERFNRTLLDEWTYATPYKSETERREAFGPWLHTYNHHRRHTALAGQPPASRVLNLTGQYN</sequence>
<dbReference type="InterPro" id="IPR036397">
    <property type="entry name" value="RNaseH_sf"/>
</dbReference>
<dbReference type="EMBL" id="JADOUF010000001">
    <property type="protein sequence ID" value="MBG6136358.1"/>
    <property type="molecule type" value="Genomic_DNA"/>
</dbReference>
<name>A0A8J7GHH7_9ACTN</name>
<proteinExistence type="predicted"/>
<evidence type="ECO:0000259" key="1">
    <source>
        <dbReference type="PROSITE" id="PS50994"/>
    </source>
</evidence>
<protein>
    <submittedName>
        <fullName evidence="2">Transposase InsO family protein</fullName>
    </submittedName>
</protein>
<dbReference type="PANTHER" id="PTHR46889:SF4">
    <property type="entry name" value="TRANSPOSASE INSO FOR INSERTION SEQUENCE ELEMENT IS911B-RELATED"/>
    <property type="match status" value="1"/>
</dbReference>
<dbReference type="SUPFAM" id="SSF53098">
    <property type="entry name" value="Ribonuclease H-like"/>
    <property type="match status" value="1"/>
</dbReference>
<dbReference type="InterPro" id="IPR050900">
    <property type="entry name" value="Transposase_IS3/IS150/IS904"/>
</dbReference>
<accession>A0A8J7GHH7</accession>
<dbReference type="PROSITE" id="PS50994">
    <property type="entry name" value="INTEGRASE"/>
    <property type="match status" value="1"/>
</dbReference>
<dbReference type="Proteomes" id="UP000622552">
    <property type="component" value="Unassembled WGS sequence"/>
</dbReference>
<reference evidence="2" key="1">
    <citation type="submission" date="2020-11" db="EMBL/GenBank/DDBJ databases">
        <title>Sequencing the genomes of 1000 actinobacteria strains.</title>
        <authorList>
            <person name="Klenk H.-P."/>
        </authorList>
    </citation>
    <scope>NUCLEOTIDE SEQUENCE</scope>
    <source>
        <strain evidence="2">DSM 45356</strain>
    </source>
</reference>
<dbReference type="Gene3D" id="3.30.420.10">
    <property type="entry name" value="Ribonuclease H-like superfamily/Ribonuclease H"/>
    <property type="match status" value="1"/>
</dbReference>
<dbReference type="InterPro" id="IPR012337">
    <property type="entry name" value="RNaseH-like_sf"/>
</dbReference>
<evidence type="ECO:0000313" key="3">
    <source>
        <dbReference type="Proteomes" id="UP000622552"/>
    </source>
</evidence>
<organism evidence="2 3">
    <name type="scientific">Longispora fulva</name>
    <dbReference type="NCBI Taxonomy" id="619741"/>
    <lineage>
        <taxon>Bacteria</taxon>
        <taxon>Bacillati</taxon>
        <taxon>Actinomycetota</taxon>
        <taxon>Actinomycetes</taxon>
        <taxon>Micromonosporales</taxon>
        <taxon>Micromonosporaceae</taxon>
        <taxon>Longispora</taxon>
    </lineage>
</organism>
<dbReference type="GO" id="GO:0003676">
    <property type="term" value="F:nucleic acid binding"/>
    <property type="evidence" value="ECO:0007669"/>
    <property type="project" value="InterPro"/>
</dbReference>
<keyword evidence="3" id="KW-1185">Reference proteome</keyword>
<comment type="caution">
    <text evidence="2">The sequence shown here is derived from an EMBL/GenBank/DDBJ whole genome shotgun (WGS) entry which is preliminary data.</text>
</comment>